<keyword evidence="5" id="KW-1185">Reference proteome</keyword>
<name>A0A5B8MRQ2_9CHLO</name>
<dbReference type="InterPro" id="IPR012338">
    <property type="entry name" value="Beta-lactam/transpept-like"/>
</dbReference>
<feature type="domain" description="Beta-lactamase-related" evidence="3">
    <location>
        <begin position="57"/>
        <end position="419"/>
    </location>
</feature>
<dbReference type="OrthoDB" id="2018087at2759"/>
<accession>A0A5B8MRQ2</accession>
<evidence type="ECO:0000259" key="3">
    <source>
        <dbReference type="Pfam" id="PF00144"/>
    </source>
</evidence>
<dbReference type="Proteomes" id="UP000316726">
    <property type="component" value="Chromosome 9"/>
</dbReference>
<dbReference type="Gene3D" id="3.40.710.10">
    <property type="entry name" value="DD-peptidase/beta-lactamase superfamily"/>
    <property type="match status" value="1"/>
</dbReference>
<evidence type="ECO:0000313" key="4">
    <source>
        <dbReference type="EMBL" id="QDZ23133.1"/>
    </source>
</evidence>
<proteinExistence type="predicted"/>
<dbReference type="PANTHER" id="PTHR43283:SF11">
    <property type="entry name" value="BETA-LACTAMASE-RELATED DOMAIN-CONTAINING PROTEIN"/>
    <property type="match status" value="1"/>
</dbReference>
<protein>
    <submittedName>
        <fullName evidence="4">Beta-lactamase</fullName>
    </submittedName>
</protein>
<dbReference type="GO" id="GO:0016787">
    <property type="term" value="F:hydrolase activity"/>
    <property type="evidence" value="ECO:0007669"/>
    <property type="project" value="UniProtKB-KW"/>
</dbReference>
<feature type="compositionally biased region" description="Basic and acidic residues" evidence="2">
    <location>
        <begin position="357"/>
        <end position="370"/>
    </location>
</feature>
<dbReference type="Pfam" id="PF00144">
    <property type="entry name" value="Beta-lactamase"/>
    <property type="match status" value="1"/>
</dbReference>
<gene>
    <name evidence="4" type="ORF">A3770_09p56510</name>
</gene>
<evidence type="ECO:0000256" key="2">
    <source>
        <dbReference type="SAM" id="MobiDB-lite"/>
    </source>
</evidence>
<reference evidence="4 5" key="1">
    <citation type="submission" date="2018-07" db="EMBL/GenBank/DDBJ databases">
        <title>The complete nuclear genome of the prasinophyte Chloropicon primus (CCMP1205).</title>
        <authorList>
            <person name="Pombert J.-F."/>
            <person name="Otis C."/>
            <person name="Turmel M."/>
            <person name="Lemieux C."/>
        </authorList>
    </citation>
    <scope>NUCLEOTIDE SEQUENCE [LARGE SCALE GENOMIC DNA]</scope>
    <source>
        <strain evidence="4 5">CCMP1205</strain>
    </source>
</reference>
<dbReference type="InterPro" id="IPR050789">
    <property type="entry name" value="Diverse_Enzym_Activities"/>
</dbReference>
<dbReference type="STRING" id="1764295.A0A5B8MRQ2"/>
<sequence>MEEPGICGEGLALRSGTDGTLDDVSDDQQTDISRIMHAAIAEKVFPGGVVCYGKLSPDGKVLLSGTEAFGTLTFESNVPVQSDSVFDLASLTKVLVTSTAVLLLVQKGDLELDGLVSQYLPEFGVNGKESVTIRHLLTHTAGLKAWYNFNAMGLDTKEKVVDFVLQAPLVYAPGAEYWYSDLSMIVLGVIVEKISGQPLDGYAKEFILRPLGMESSGYYRPVSTTEAGEEPETPMPTNIVPTEVDTKVRERLLWGEVHDLNAYLMGGVAGHAGLFSNALDISKFCSAVLRKGLIEGAAGGRLYSESSSSLFLSRLSDSSPYGFGWNLYGEPRRKDTEEKAVEEEAQPQPPPPAGAEKAGEREERTEKRPEPIPYRSGGRFLSQEAVGHTGFTGTSIWLDPAKNFYVILLTNAVHPNSLSESGDKIKQVRPAIAEAAFRLCFPEEEGLEEVDRKPLLPPGSDKVGSISSGAIRMQRHWRQVRDITCFLAVCLWSTL</sequence>
<keyword evidence="1" id="KW-0378">Hydrolase</keyword>
<evidence type="ECO:0000256" key="1">
    <source>
        <dbReference type="ARBA" id="ARBA00022801"/>
    </source>
</evidence>
<dbReference type="PANTHER" id="PTHR43283">
    <property type="entry name" value="BETA-LACTAMASE-RELATED"/>
    <property type="match status" value="1"/>
</dbReference>
<dbReference type="InterPro" id="IPR001466">
    <property type="entry name" value="Beta-lactam-related"/>
</dbReference>
<dbReference type="SUPFAM" id="SSF56601">
    <property type="entry name" value="beta-lactamase/transpeptidase-like"/>
    <property type="match status" value="1"/>
</dbReference>
<organism evidence="4 5">
    <name type="scientific">Chloropicon primus</name>
    <dbReference type="NCBI Taxonomy" id="1764295"/>
    <lineage>
        <taxon>Eukaryota</taxon>
        <taxon>Viridiplantae</taxon>
        <taxon>Chlorophyta</taxon>
        <taxon>Chloropicophyceae</taxon>
        <taxon>Chloropicales</taxon>
        <taxon>Chloropicaceae</taxon>
        <taxon>Chloropicon</taxon>
    </lineage>
</organism>
<feature type="region of interest" description="Disordered" evidence="2">
    <location>
        <begin position="334"/>
        <end position="378"/>
    </location>
</feature>
<evidence type="ECO:0000313" key="5">
    <source>
        <dbReference type="Proteomes" id="UP000316726"/>
    </source>
</evidence>
<dbReference type="AlphaFoldDB" id="A0A5B8MRQ2"/>
<dbReference type="EMBL" id="CP031042">
    <property type="protein sequence ID" value="QDZ23133.1"/>
    <property type="molecule type" value="Genomic_DNA"/>
</dbReference>